<dbReference type="PANTHER" id="PTHR22950">
    <property type="entry name" value="AMINO ACID TRANSPORTER"/>
    <property type="match status" value="1"/>
</dbReference>
<dbReference type="GO" id="GO:0005774">
    <property type="term" value="C:vacuolar membrane"/>
    <property type="evidence" value="ECO:0007669"/>
    <property type="project" value="TreeGrafter"/>
</dbReference>
<keyword evidence="3 7" id="KW-0812">Transmembrane</keyword>
<dbReference type="Pfam" id="PF07690">
    <property type="entry name" value="MFS_1"/>
    <property type="match status" value="1"/>
</dbReference>
<dbReference type="InterPro" id="IPR013057">
    <property type="entry name" value="AA_transpt_TM"/>
</dbReference>
<evidence type="ECO:0000256" key="3">
    <source>
        <dbReference type="ARBA" id="ARBA00022692"/>
    </source>
</evidence>
<feature type="region of interest" description="Disordered" evidence="6">
    <location>
        <begin position="576"/>
        <end position="609"/>
    </location>
</feature>
<dbReference type="OrthoDB" id="1684102at2759"/>
<evidence type="ECO:0000313" key="9">
    <source>
        <dbReference type="EMBL" id="KAF7724381.1"/>
    </source>
</evidence>
<feature type="transmembrane region" description="Helical" evidence="7">
    <location>
        <begin position="1010"/>
        <end position="1034"/>
    </location>
</feature>
<feature type="region of interest" description="Disordered" evidence="6">
    <location>
        <begin position="697"/>
        <end position="744"/>
    </location>
</feature>
<feature type="transmembrane region" description="Helical" evidence="7">
    <location>
        <begin position="203"/>
        <end position="228"/>
    </location>
</feature>
<feature type="compositionally biased region" description="Acidic residues" evidence="6">
    <location>
        <begin position="697"/>
        <end position="709"/>
    </location>
</feature>
<feature type="transmembrane region" description="Helical" evidence="7">
    <location>
        <begin position="932"/>
        <end position="955"/>
    </location>
</feature>
<evidence type="ECO:0000256" key="4">
    <source>
        <dbReference type="ARBA" id="ARBA00022989"/>
    </source>
</evidence>
<feature type="transmembrane region" description="Helical" evidence="7">
    <location>
        <begin position="776"/>
        <end position="799"/>
    </location>
</feature>
<gene>
    <name evidence="9" type="primary">AVT3_2</name>
    <name evidence="9" type="ORF">EC973_001106</name>
</gene>
<dbReference type="Gene3D" id="1.20.1250.20">
    <property type="entry name" value="MFS general substrate transporter like domains"/>
    <property type="match status" value="2"/>
</dbReference>
<evidence type="ECO:0000256" key="5">
    <source>
        <dbReference type="ARBA" id="ARBA00023136"/>
    </source>
</evidence>
<dbReference type="PROSITE" id="PS50850">
    <property type="entry name" value="MFS"/>
    <property type="match status" value="1"/>
</dbReference>
<dbReference type="Pfam" id="PF01490">
    <property type="entry name" value="Aa_trans"/>
    <property type="match status" value="1"/>
</dbReference>
<evidence type="ECO:0000256" key="6">
    <source>
        <dbReference type="SAM" id="MobiDB-lite"/>
    </source>
</evidence>
<feature type="transmembrane region" description="Helical" evidence="7">
    <location>
        <begin position="1078"/>
        <end position="1100"/>
    </location>
</feature>
<evidence type="ECO:0000256" key="1">
    <source>
        <dbReference type="ARBA" id="ARBA00004141"/>
    </source>
</evidence>
<evidence type="ECO:0000259" key="8">
    <source>
        <dbReference type="PROSITE" id="PS50850"/>
    </source>
</evidence>
<name>A0A8H7BQS1_9FUNG</name>
<feature type="transmembrane region" description="Helical" evidence="7">
    <location>
        <begin position="148"/>
        <end position="168"/>
    </location>
</feature>
<evidence type="ECO:0000313" key="10">
    <source>
        <dbReference type="Proteomes" id="UP000605846"/>
    </source>
</evidence>
<feature type="transmembrane region" description="Helical" evidence="7">
    <location>
        <begin position="53"/>
        <end position="71"/>
    </location>
</feature>
<keyword evidence="5 7" id="KW-0472">Membrane</keyword>
<reference evidence="9" key="1">
    <citation type="submission" date="2020-01" db="EMBL/GenBank/DDBJ databases">
        <title>Genome Sequencing of Three Apophysomyces-Like Fungal Strains Confirms a Novel Fungal Genus in the Mucoromycota with divergent Burkholderia-like Endosymbiotic Bacteria.</title>
        <authorList>
            <person name="Stajich J.E."/>
            <person name="Macias A.M."/>
            <person name="Carter-House D."/>
            <person name="Lovett B."/>
            <person name="Kasson L.R."/>
            <person name="Berry K."/>
            <person name="Grigoriev I."/>
            <person name="Chang Y."/>
            <person name="Spatafora J."/>
            <person name="Kasson M.T."/>
        </authorList>
    </citation>
    <scope>NUCLEOTIDE SEQUENCE</scope>
    <source>
        <strain evidence="9">NRRL A-21654</strain>
    </source>
</reference>
<feature type="transmembrane region" description="Helical" evidence="7">
    <location>
        <begin position="967"/>
        <end position="990"/>
    </location>
</feature>
<feature type="transmembrane region" description="Helical" evidence="7">
    <location>
        <begin position="1055"/>
        <end position="1072"/>
    </location>
</feature>
<comment type="similarity">
    <text evidence="2">Belongs to the amino acid/polyamine transporter 2 family.</text>
</comment>
<feature type="transmembrane region" description="Helical" evidence="7">
    <location>
        <begin position="868"/>
        <end position="885"/>
    </location>
</feature>
<feature type="transmembrane region" description="Helical" evidence="7">
    <location>
        <begin position="276"/>
        <end position="295"/>
    </location>
</feature>
<protein>
    <submittedName>
        <fullName evidence="9">Neutral amino acid transporter</fullName>
    </submittedName>
</protein>
<dbReference type="AlphaFoldDB" id="A0A8H7BQS1"/>
<feature type="compositionally biased region" description="Low complexity" evidence="6">
    <location>
        <begin position="495"/>
        <end position="505"/>
    </location>
</feature>
<keyword evidence="10" id="KW-1185">Reference proteome</keyword>
<feature type="transmembrane region" description="Helical" evidence="7">
    <location>
        <begin position="77"/>
        <end position="97"/>
    </location>
</feature>
<feature type="region of interest" description="Disordered" evidence="6">
    <location>
        <begin position="630"/>
        <end position="655"/>
    </location>
</feature>
<organism evidence="9 10">
    <name type="scientific">Apophysomyces ossiformis</name>
    <dbReference type="NCBI Taxonomy" id="679940"/>
    <lineage>
        <taxon>Eukaryota</taxon>
        <taxon>Fungi</taxon>
        <taxon>Fungi incertae sedis</taxon>
        <taxon>Mucoromycota</taxon>
        <taxon>Mucoromycotina</taxon>
        <taxon>Mucoromycetes</taxon>
        <taxon>Mucorales</taxon>
        <taxon>Mucorineae</taxon>
        <taxon>Mucoraceae</taxon>
        <taxon>Apophysomyces</taxon>
    </lineage>
</organism>
<feature type="region of interest" description="Disordered" evidence="6">
    <location>
        <begin position="479"/>
        <end position="508"/>
    </location>
</feature>
<dbReference type="InterPro" id="IPR036259">
    <property type="entry name" value="MFS_trans_sf"/>
</dbReference>
<dbReference type="GO" id="GO:0015179">
    <property type="term" value="F:L-amino acid transmembrane transporter activity"/>
    <property type="evidence" value="ECO:0007669"/>
    <property type="project" value="TreeGrafter"/>
</dbReference>
<feature type="transmembrane region" description="Helical" evidence="7">
    <location>
        <begin position="1112"/>
        <end position="1135"/>
    </location>
</feature>
<feature type="transmembrane region" description="Helical" evidence="7">
    <location>
        <begin position="301"/>
        <end position="326"/>
    </location>
</feature>
<dbReference type="PANTHER" id="PTHR22950:SF666">
    <property type="entry name" value="VACUOLAR AMINO ACID TRANSPORTER 4"/>
    <property type="match status" value="1"/>
</dbReference>
<comment type="caution">
    <text evidence="9">The sequence shown here is derived from an EMBL/GenBank/DDBJ whole genome shotgun (WGS) entry which is preliminary data.</text>
</comment>
<feature type="domain" description="Major facilitator superfamily (MFS) profile" evidence="8">
    <location>
        <begin position="1"/>
        <end position="405"/>
    </location>
</feature>
<evidence type="ECO:0000256" key="2">
    <source>
        <dbReference type="ARBA" id="ARBA00008066"/>
    </source>
</evidence>
<keyword evidence="4 7" id="KW-1133">Transmembrane helix</keyword>
<proteinExistence type="inferred from homology"/>
<sequence>MGTLKTTLKKSMQINNTQFSILLSSVTLVNTVLPLLAGIFVDDLSSLGSIRGTTLVSTIIFIGSAMVSIAANANSYPLMVTGQIIIGLGGGMIVTMQEGILSRWFRDKQLAIIIGILLCIARLTKWAAKMVCYPIVNKTGSHTLPIHIATGFCALGLFTNTVYWLVMYQKGWATLAGREVVHPKAQYHNQFQQRQSFKWSTRLLLHLPATFWMVPWTQLIMSSVFSSFDDIATEFIQFRFQTTSVMAGYQSSLTQAAPIVIAPVMGILVHRYGKRLTSLLIATLVLLISLILLAYTWTIPAVGMILFSIALALGPVSVLTSTSLLLPHELAGTGMALKKCSNNIGTTIVSVLVGYVQDLTYHDGDPHDNAEDLQREYDGVMILYLVLAVGSSVLVGIFWYMDHTLLDGWLQADKKEREKRLENVVQQQKEGTVDKTERVKALQRIVNAKNYRPSGADDRNLSVANEDILSTSFDRASSTARLSSSPIPPHIYGTSPSRSISGMSSRTYGSTGNHYAPTTGMDLDRVPTNSSANLFRVASNQPYGDNLELPEDQVVKAVKRHLVDTSPAASYRSVNSVRPMEDENDAAEDGYSTGEEGRSTSGVTSVHQLPGGAITHGIYKWTEASENEMARRQRSRSVVYPRSTPDDPSLARLKDPGGFRRHFVFKRAAQRGIAPPHWVTRTFVDFLALYGHFGGEDLSDDEDEEDEEEQERRRRRRHRRASLLSQERQDEEAPLIPPPEDAVQGTATPSKAVFLLLKSFIGTGVMFLPKAFYNGGMIFSSALLTFIAVVSLYSFLLLVETRNKVPVSFGDIGGVLFGPVMRMMVLFAIAVSQVTRQIGFVCAYMVFVAQNLQALIEAVSNCQAHISLAYLILVQIIVFVPLAMIRKIQKLSVFALIADVFILVGLVYLYYYDFKTLSLQGLGNIEWVINPTSFPMFIGTAVFTFEGVGLVIPITESMREPEKFPKVLSGTMIFITLLFLSVGAISYLAFGSEVQTVILLNLPPSPIVNSVQALYALAICLSIPLQLFPAIRIVETGLFTRSGKHNPVVKWQKNAFRFLTVLVCAAIAIGGSGDLDKFVSLIGSLCCVPLCFLFPPLFHLKAIARTWRQKALDIAIIIFGVVSMTYTTFITVSLWTASGEPEAPISRCIPNGY</sequence>
<feature type="transmembrane region" description="Helical" evidence="7">
    <location>
        <begin position="20"/>
        <end position="41"/>
    </location>
</feature>
<dbReference type="EMBL" id="JABAYA010000121">
    <property type="protein sequence ID" value="KAF7724381.1"/>
    <property type="molecule type" value="Genomic_DNA"/>
</dbReference>
<feature type="transmembrane region" description="Helical" evidence="7">
    <location>
        <begin position="248"/>
        <end position="269"/>
    </location>
</feature>
<feature type="transmembrane region" description="Helical" evidence="7">
    <location>
        <begin position="892"/>
        <end position="912"/>
    </location>
</feature>
<feature type="transmembrane region" description="Helical" evidence="7">
    <location>
        <begin position="382"/>
        <end position="401"/>
    </location>
</feature>
<accession>A0A8H7BQS1</accession>
<evidence type="ECO:0000256" key="7">
    <source>
        <dbReference type="SAM" id="Phobius"/>
    </source>
</evidence>
<dbReference type="InterPro" id="IPR011701">
    <property type="entry name" value="MFS"/>
</dbReference>
<dbReference type="Proteomes" id="UP000605846">
    <property type="component" value="Unassembled WGS sequence"/>
</dbReference>
<dbReference type="SUPFAM" id="SSF103473">
    <property type="entry name" value="MFS general substrate transporter"/>
    <property type="match status" value="1"/>
</dbReference>
<comment type="subcellular location">
    <subcellularLocation>
        <location evidence="1">Membrane</location>
        <topology evidence="1">Multi-pass membrane protein</topology>
    </subcellularLocation>
</comment>
<dbReference type="InterPro" id="IPR020846">
    <property type="entry name" value="MFS_dom"/>
</dbReference>